<evidence type="ECO:0000313" key="8">
    <source>
        <dbReference type="Proteomes" id="UP001345691"/>
    </source>
</evidence>
<evidence type="ECO:0000256" key="3">
    <source>
        <dbReference type="ARBA" id="ARBA00022723"/>
    </source>
</evidence>
<comment type="cofactor">
    <cofactor evidence="1">
        <name>heme b</name>
        <dbReference type="ChEBI" id="CHEBI:60344"/>
    </cofactor>
</comment>
<name>A0ABR0J666_9EURO</name>
<comment type="caution">
    <text evidence="7">The sequence shown here is derived from an EMBL/GenBank/DDBJ whole genome shotgun (WGS) entry which is preliminary data.</text>
</comment>
<dbReference type="InterPro" id="IPR025702">
    <property type="entry name" value="OXD"/>
</dbReference>
<evidence type="ECO:0000256" key="4">
    <source>
        <dbReference type="ARBA" id="ARBA00023004"/>
    </source>
</evidence>
<evidence type="ECO:0000313" key="7">
    <source>
        <dbReference type="EMBL" id="KAK5057168.1"/>
    </source>
</evidence>
<gene>
    <name evidence="7" type="ORF">LTR69_007207</name>
</gene>
<keyword evidence="8" id="KW-1185">Reference proteome</keyword>
<feature type="region of interest" description="Disordered" evidence="6">
    <location>
        <begin position="324"/>
        <end position="344"/>
    </location>
</feature>
<reference evidence="7 8" key="1">
    <citation type="submission" date="2023-08" db="EMBL/GenBank/DDBJ databases">
        <title>Black Yeasts Isolated from many extreme environments.</title>
        <authorList>
            <person name="Coleine C."/>
            <person name="Stajich J.E."/>
            <person name="Selbmann L."/>
        </authorList>
    </citation>
    <scope>NUCLEOTIDE SEQUENCE [LARGE SCALE GENOMIC DNA]</scope>
    <source>
        <strain evidence="7 8">CCFEE 6328</strain>
    </source>
</reference>
<accession>A0ABR0J666</accession>
<dbReference type="Proteomes" id="UP001345691">
    <property type="component" value="Unassembled WGS sequence"/>
</dbReference>
<keyword evidence="4" id="KW-0408">Iron</keyword>
<organism evidence="7 8">
    <name type="scientific">Exophiala sideris</name>
    <dbReference type="NCBI Taxonomy" id="1016849"/>
    <lineage>
        <taxon>Eukaryota</taxon>
        <taxon>Fungi</taxon>
        <taxon>Dikarya</taxon>
        <taxon>Ascomycota</taxon>
        <taxon>Pezizomycotina</taxon>
        <taxon>Eurotiomycetes</taxon>
        <taxon>Chaetothyriomycetidae</taxon>
        <taxon>Chaetothyriales</taxon>
        <taxon>Herpotrichiellaceae</taxon>
        <taxon>Exophiala</taxon>
    </lineage>
</organism>
<dbReference type="Pfam" id="PF13816">
    <property type="entry name" value="Dehydratase_hem"/>
    <property type="match status" value="1"/>
</dbReference>
<dbReference type="EMBL" id="JAVRRF010000016">
    <property type="protein sequence ID" value="KAK5057168.1"/>
    <property type="molecule type" value="Genomic_DNA"/>
</dbReference>
<protein>
    <recommendedName>
        <fullName evidence="9">Phenylacetaldoxime dehydratase</fullName>
    </recommendedName>
</protein>
<evidence type="ECO:0008006" key="9">
    <source>
        <dbReference type="Google" id="ProtNLM"/>
    </source>
</evidence>
<proteinExistence type="predicted"/>
<sequence>MESPGNGKRVYPLQRPVGHKVLNPRWTVKFPEEVKYVCTLYMSIQLHENDQTVRAIAEQNVEQLLNEAGPNAPATIEVYWVTAGSDVVTSRVWIAHWTRVEAFCAKIKQFDFLRTWHDLGPSKARIGLWREQFPGLARLPNVSQAAHDTTEYWGAGRDRIKLSSHDLFETSSELGKLAVYPKGFAQRLTGFNYDNMCHIRSGQYWELCSNQEREAYETDLQKKLMKGMQYLWEHPEETGTIGLRFGRKVDEDGRLLRETSAMGFHRNWADLEQWSSRHPSHLAIFTGAMKHNKRFGDARRFMTWQEVSILKAGEAKFLHQLQPKDWSHPVGEPSKRTIVEPEWK</sequence>
<evidence type="ECO:0000256" key="1">
    <source>
        <dbReference type="ARBA" id="ARBA00001970"/>
    </source>
</evidence>
<evidence type="ECO:0000256" key="6">
    <source>
        <dbReference type="SAM" id="MobiDB-lite"/>
    </source>
</evidence>
<keyword evidence="3" id="KW-0479">Metal-binding</keyword>
<keyword evidence="2" id="KW-0349">Heme</keyword>
<feature type="compositionally biased region" description="Basic and acidic residues" evidence="6">
    <location>
        <begin position="333"/>
        <end position="344"/>
    </location>
</feature>
<keyword evidence="5" id="KW-0456">Lyase</keyword>
<evidence type="ECO:0000256" key="5">
    <source>
        <dbReference type="ARBA" id="ARBA00023239"/>
    </source>
</evidence>
<evidence type="ECO:0000256" key="2">
    <source>
        <dbReference type="ARBA" id="ARBA00022617"/>
    </source>
</evidence>